<keyword evidence="1 3" id="KW-0963">Cytoplasm</keyword>
<dbReference type="Proteomes" id="UP001596267">
    <property type="component" value="Unassembled WGS sequence"/>
</dbReference>
<dbReference type="SUPFAM" id="SSF74942">
    <property type="entry name" value="YhbC-like, C-terminal domain"/>
    <property type="match status" value="1"/>
</dbReference>
<dbReference type="EMBL" id="JBHSTQ010000002">
    <property type="protein sequence ID" value="MFC6385463.1"/>
    <property type="molecule type" value="Genomic_DNA"/>
</dbReference>
<proteinExistence type="inferred from homology"/>
<keyword evidence="2 3" id="KW-0690">Ribosome biogenesis</keyword>
<feature type="domain" description="Ribosome maturation factor RimP N-terminal" evidence="4">
    <location>
        <begin position="12"/>
        <end position="85"/>
    </location>
</feature>
<dbReference type="Gene3D" id="2.30.30.180">
    <property type="entry name" value="Ribosome maturation factor RimP, C-terminal domain"/>
    <property type="match status" value="1"/>
</dbReference>
<organism evidence="6 7">
    <name type="scientific">Sporolactobacillus kofuensis</name>
    <dbReference type="NCBI Taxonomy" id="269672"/>
    <lineage>
        <taxon>Bacteria</taxon>
        <taxon>Bacillati</taxon>
        <taxon>Bacillota</taxon>
        <taxon>Bacilli</taxon>
        <taxon>Bacillales</taxon>
        <taxon>Sporolactobacillaceae</taxon>
        <taxon>Sporolactobacillus</taxon>
    </lineage>
</organism>
<dbReference type="NCBIfam" id="NF000928">
    <property type="entry name" value="PRK00092.1-2"/>
    <property type="match status" value="1"/>
</dbReference>
<dbReference type="InterPro" id="IPR028989">
    <property type="entry name" value="RimP_N"/>
</dbReference>
<dbReference type="InterPro" id="IPR036847">
    <property type="entry name" value="RimP_C_sf"/>
</dbReference>
<evidence type="ECO:0000313" key="6">
    <source>
        <dbReference type="EMBL" id="MFC6385463.1"/>
    </source>
</evidence>
<evidence type="ECO:0000259" key="5">
    <source>
        <dbReference type="Pfam" id="PF17384"/>
    </source>
</evidence>
<evidence type="ECO:0000256" key="3">
    <source>
        <dbReference type="HAMAP-Rule" id="MF_01077"/>
    </source>
</evidence>
<dbReference type="PANTHER" id="PTHR33867">
    <property type="entry name" value="RIBOSOME MATURATION FACTOR RIMP"/>
    <property type="match status" value="1"/>
</dbReference>
<comment type="function">
    <text evidence="3">Required for maturation of 30S ribosomal subunits.</text>
</comment>
<dbReference type="InterPro" id="IPR003728">
    <property type="entry name" value="Ribosome_maturation_RimP"/>
</dbReference>
<dbReference type="PANTHER" id="PTHR33867:SF1">
    <property type="entry name" value="RIBOSOME MATURATION FACTOR RIMP"/>
    <property type="match status" value="1"/>
</dbReference>
<dbReference type="InterPro" id="IPR028998">
    <property type="entry name" value="RimP_C"/>
</dbReference>
<reference evidence="7" key="1">
    <citation type="journal article" date="2019" name="Int. J. Syst. Evol. Microbiol.">
        <title>The Global Catalogue of Microorganisms (GCM) 10K type strain sequencing project: providing services to taxonomists for standard genome sequencing and annotation.</title>
        <authorList>
            <consortium name="The Broad Institute Genomics Platform"/>
            <consortium name="The Broad Institute Genome Sequencing Center for Infectious Disease"/>
            <person name="Wu L."/>
            <person name="Ma J."/>
        </authorList>
    </citation>
    <scope>NUCLEOTIDE SEQUENCE [LARGE SCALE GENOMIC DNA]</scope>
    <source>
        <strain evidence="7">CCUG 42001</strain>
    </source>
</reference>
<comment type="similarity">
    <text evidence="3">Belongs to the RimP family.</text>
</comment>
<evidence type="ECO:0000313" key="7">
    <source>
        <dbReference type="Proteomes" id="UP001596267"/>
    </source>
</evidence>
<dbReference type="Gene3D" id="3.30.300.70">
    <property type="entry name" value="RimP-like superfamily, N-terminal"/>
    <property type="match status" value="1"/>
</dbReference>
<gene>
    <name evidence="3 6" type="primary">rimP</name>
    <name evidence="6" type="ORF">ACFP7A_02520</name>
</gene>
<dbReference type="InterPro" id="IPR035956">
    <property type="entry name" value="RimP_N_sf"/>
</dbReference>
<dbReference type="SUPFAM" id="SSF75420">
    <property type="entry name" value="YhbC-like, N-terminal domain"/>
    <property type="match status" value="1"/>
</dbReference>
<dbReference type="CDD" id="cd01734">
    <property type="entry name" value="YlxS_C"/>
    <property type="match status" value="1"/>
</dbReference>
<keyword evidence="7" id="KW-1185">Reference proteome</keyword>
<sequence>MASVIRTITDELISPILRALNLELVDVEFVKEGKNHFLRVFIDNPQGDVDLDTCAAVSEKLSEALDEKDPIKEAYFLEVSSPGAERPLKKFEDFVKSVGKDVHLTTYEPIQGNKVFEGNLTEVNKDYVVLAIKNKTRVEHVTLPFDKIASSRLAIIF</sequence>
<evidence type="ECO:0000259" key="4">
    <source>
        <dbReference type="Pfam" id="PF02576"/>
    </source>
</evidence>
<evidence type="ECO:0000256" key="1">
    <source>
        <dbReference type="ARBA" id="ARBA00022490"/>
    </source>
</evidence>
<dbReference type="Pfam" id="PF02576">
    <property type="entry name" value="RimP_N"/>
    <property type="match status" value="1"/>
</dbReference>
<feature type="domain" description="Ribosome maturation factor RimP C-terminal" evidence="5">
    <location>
        <begin position="88"/>
        <end position="155"/>
    </location>
</feature>
<protein>
    <recommendedName>
        <fullName evidence="3">Ribosome maturation factor RimP</fullName>
    </recommendedName>
</protein>
<dbReference type="HAMAP" id="MF_01077">
    <property type="entry name" value="RimP"/>
    <property type="match status" value="1"/>
</dbReference>
<dbReference type="Pfam" id="PF17384">
    <property type="entry name" value="DUF150_C"/>
    <property type="match status" value="1"/>
</dbReference>
<accession>A0ABW1WA96</accession>
<comment type="caution">
    <text evidence="6">The sequence shown here is derived from an EMBL/GenBank/DDBJ whole genome shotgun (WGS) entry which is preliminary data.</text>
</comment>
<dbReference type="RefSeq" id="WP_253052169.1">
    <property type="nucleotide sequence ID" value="NZ_JAMXWN010000001.1"/>
</dbReference>
<evidence type="ECO:0000256" key="2">
    <source>
        <dbReference type="ARBA" id="ARBA00022517"/>
    </source>
</evidence>
<comment type="subcellular location">
    <subcellularLocation>
        <location evidence="3">Cytoplasm</location>
    </subcellularLocation>
</comment>
<name>A0ABW1WA96_9BACL</name>